<evidence type="ECO:0000256" key="3">
    <source>
        <dbReference type="ARBA" id="ARBA00022475"/>
    </source>
</evidence>
<proteinExistence type="inferred from homology"/>
<dbReference type="Proteomes" id="UP001144396">
    <property type="component" value="Unassembled WGS sequence"/>
</dbReference>
<evidence type="ECO:0000256" key="5">
    <source>
        <dbReference type="ARBA" id="ARBA00022989"/>
    </source>
</evidence>
<evidence type="ECO:0000256" key="2">
    <source>
        <dbReference type="ARBA" id="ARBA00007977"/>
    </source>
</evidence>
<organism evidence="8 9">
    <name type="scientific">Agromyces rhizosphaerae</name>
    <dbReference type="NCBI Taxonomy" id="88374"/>
    <lineage>
        <taxon>Bacteria</taxon>
        <taxon>Bacillati</taxon>
        <taxon>Actinomycetota</taxon>
        <taxon>Actinomycetes</taxon>
        <taxon>Micrococcales</taxon>
        <taxon>Microbacteriaceae</taxon>
        <taxon>Agromyces</taxon>
    </lineage>
</organism>
<accession>A0A9W6CPW7</accession>
<dbReference type="EMBL" id="BSDP01000001">
    <property type="protein sequence ID" value="GLI26338.1"/>
    <property type="molecule type" value="Genomic_DNA"/>
</dbReference>
<dbReference type="PANTHER" id="PTHR30106:SF1">
    <property type="entry name" value="UPF0324 MEMBRANE PROTEIN FN0533"/>
    <property type="match status" value="1"/>
</dbReference>
<dbReference type="PANTHER" id="PTHR30106">
    <property type="entry name" value="INNER MEMBRANE PROTEIN YEIH-RELATED"/>
    <property type="match status" value="1"/>
</dbReference>
<dbReference type="AlphaFoldDB" id="A0A9W6CPW7"/>
<evidence type="ECO:0000256" key="7">
    <source>
        <dbReference type="SAM" id="Phobius"/>
    </source>
</evidence>
<evidence type="ECO:0000313" key="9">
    <source>
        <dbReference type="Proteomes" id="UP001144396"/>
    </source>
</evidence>
<evidence type="ECO:0000256" key="1">
    <source>
        <dbReference type="ARBA" id="ARBA00004651"/>
    </source>
</evidence>
<comment type="similarity">
    <text evidence="2">Belongs to the UPF0324 family.</text>
</comment>
<feature type="transmembrane region" description="Helical" evidence="7">
    <location>
        <begin position="128"/>
        <end position="149"/>
    </location>
</feature>
<keyword evidence="4 7" id="KW-0812">Transmembrane</keyword>
<feature type="transmembrane region" description="Helical" evidence="7">
    <location>
        <begin position="97"/>
        <end position="116"/>
    </location>
</feature>
<evidence type="ECO:0000256" key="6">
    <source>
        <dbReference type="ARBA" id="ARBA00023136"/>
    </source>
</evidence>
<keyword evidence="9" id="KW-1185">Reference proteome</keyword>
<feature type="transmembrane region" description="Helical" evidence="7">
    <location>
        <begin position="217"/>
        <end position="238"/>
    </location>
</feature>
<feature type="transmembrane region" description="Helical" evidence="7">
    <location>
        <begin position="68"/>
        <end position="91"/>
    </location>
</feature>
<dbReference type="GO" id="GO:0005886">
    <property type="term" value="C:plasma membrane"/>
    <property type="evidence" value="ECO:0007669"/>
    <property type="project" value="UniProtKB-SubCell"/>
</dbReference>
<keyword evidence="3" id="KW-1003">Cell membrane</keyword>
<feature type="transmembrane region" description="Helical" evidence="7">
    <location>
        <begin position="320"/>
        <end position="344"/>
    </location>
</feature>
<evidence type="ECO:0000313" key="8">
    <source>
        <dbReference type="EMBL" id="GLI26338.1"/>
    </source>
</evidence>
<evidence type="ECO:0000256" key="4">
    <source>
        <dbReference type="ARBA" id="ARBA00022692"/>
    </source>
</evidence>
<protein>
    <recommendedName>
        <fullName evidence="10">Sulfate exporter family transporter</fullName>
    </recommendedName>
</protein>
<feature type="transmembrane region" description="Helical" evidence="7">
    <location>
        <begin position="12"/>
        <end position="32"/>
    </location>
</feature>
<dbReference type="InterPro" id="IPR018383">
    <property type="entry name" value="UPF0324_pro"/>
</dbReference>
<reference evidence="8" key="1">
    <citation type="submission" date="2022-12" db="EMBL/GenBank/DDBJ databases">
        <title>Reference genome sequencing for broad-spectrum identification of bacterial and archaeal isolates by mass spectrometry.</title>
        <authorList>
            <person name="Sekiguchi Y."/>
            <person name="Tourlousse D.M."/>
        </authorList>
    </citation>
    <scope>NUCLEOTIDE SEQUENCE</scope>
    <source>
        <strain evidence="8">14</strain>
    </source>
</reference>
<keyword evidence="6 7" id="KW-0472">Membrane</keyword>
<feature type="transmembrane region" description="Helical" evidence="7">
    <location>
        <begin position="188"/>
        <end position="211"/>
    </location>
</feature>
<feature type="transmembrane region" description="Helical" evidence="7">
    <location>
        <begin position="155"/>
        <end position="176"/>
    </location>
</feature>
<comment type="subcellular location">
    <subcellularLocation>
        <location evidence="1">Cell membrane</location>
        <topology evidence="1">Multi-pass membrane protein</topology>
    </subcellularLocation>
</comment>
<dbReference type="Pfam" id="PF03601">
    <property type="entry name" value="Cons_hypoth698"/>
    <property type="match status" value="1"/>
</dbReference>
<name>A0A9W6CPW7_9MICO</name>
<feature type="transmembrane region" description="Helical" evidence="7">
    <location>
        <begin position="38"/>
        <end position="56"/>
    </location>
</feature>
<evidence type="ECO:0008006" key="10">
    <source>
        <dbReference type="Google" id="ProtNLM"/>
    </source>
</evidence>
<keyword evidence="5 7" id="KW-1133">Transmembrane helix</keyword>
<comment type="caution">
    <text evidence="8">The sequence shown here is derived from an EMBL/GenBank/DDBJ whole genome shotgun (WGS) entry which is preliminary data.</text>
</comment>
<dbReference type="RefSeq" id="WP_281882335.1">
    <property type="nucleotide sequence ID" value="NZ_BSDP01000001.1"/>
</dbReference>
<feature type="transmembrane region" description="Helical" evidence="7">
    <location>
        <begin position="287"/>
        <end position="308"/>
    </location>
</feature>
<gene>
    <name evidence="8" type="ORF">ARHIZOSPH14_05800</name>
</gene>
<feature type="transmembrane region" description="Helical" evidence="7">
    <location>
        <begin position="258"/>
        <end position="281"/>
    </location>
</feature>
<sequence>MSTPAEPTAARLAGLVPGLALALVIAAVATLIGSMLPLVGSALPAIAIGLAVALVRRPSDRLRPGIRFAGSRVLQFAVVLLGTQLSLAQIVDVGLESLPIMLVTLAACLVAAWLVGRALGVVGDLRTLIGVGTGICGASAIAAVAPVIGAASADIAYAVSTIFLFNMLAVAVFPLIGHALGLDQEAFALFAGTAVNDTSSVVATAAAYGAVALQGAVVVKLVRTLMIIPITVGLAVHVRRRAAAEAGAGHPPLTVRRAIGLVPWFLVGFLVMAAIASLGVIPDAAEAALGHAATFLITTAMAAIGLSTDVRALRATGPKPLVLGGILSAVVAVTSLVVLAATGWI</sequence>